<dbReference type="InterPro" id="IPR000387">
    <property type="entry name" value="Tyr_Pase_dom"/>
</dbReference>
<dbReference type="SUPFAM" id="SSF52799">
    <property type="entry name" value="(Phosphotyrosine protein) phosphatases II"/>
    <property type="match status" value="1"/>
</dbReference>
<dbReference type="InterPro" id="IPR000242">
    <property type="entry name" value="PTP_cat"/>
</dbReference>
<keyword evidence="2" id="KW-0378">Hydrolase</keyword>
<organism evidence="8 9">
    <name type="scientific">Plectus sambesii</name>
    <dbReference type="NCBI Taxonomy" id="2011161"/>
    <lineage>
        <taxon>Eukaryota</taxon>
        <taxon>Metazoa</taxon>
        <taxon>Ecdysozoa</taxon>
        <taxon>Nematoda</taxon>
        <taxon>Chromadorea</taxon>
        <taxon>Plectida</taxon>
        <taxon>Plectina</taxon>
        <taxon>Plectoidea</taxon>
        <taxon>Plectidae</taxon>
        <taxon>Plectus</taxon>
    </lineage>
</organism>
<evidence type="ECO:0000256" key="2">
    <source>
        <dbReference type="ARBA" id="ARBA00022801"/>
    </source>
</evidence>
<dbReference type="PROSITE" id="PS50056">
    <property type="entry name" value="TYR_PHOSPHATASE_2"/>
    <property type="match status" value="1"/>
</dbReference>
<dbReference type="PRINTS" id="PR00700">
    <property type="entry name" value="PRTYPHPHTASE"/>
</dbReference>
<evidence type="ECO:0000256" key="5">
    <source>
        <dbReference type="SAM" id="MobiDB-lite"/>
    </source>
</evidence>
<evidence type="ECO:0000256" key="3">
    <source>
        <dbReference type="ARBA" id="ARBA00022912"/>
    </source>
</evidence>
<dbReference type="InterPro" id="IPR003595">
    <property type="entry name" value="Tyr_Pase_cat"/>
</dbReference>
<protein>
    <recommendedName>
        <fullName evidence="1">protein-tyrosine-phosphatase</fullName>
        <ecNumber evidence="1">3.1.3.48</ecNumber>
    </recommendedName>
</protein>
<feature type="compositionally biased region" description="Polar residues" evidence="5">
    <location>
        <begin position="33"/>
        <end position="51"/>
    </location>
</feature>
<reference evidence="9" key="1">
    <citation type="submission" date="2022-11" db="UniProtKB">
        <authorList>
            <consortium name="WormBaseParasite"/>
        </authorList>
    </citation>
    <scope>IDENTIFICATION</scope>
</reference>
<keyword evidence="8" id="KW-1185">Reference proteome</keyword>
<dbReference type="PANTHER" id="PTHR19134">
    <property type="entry name" value="RECEPTOR-TYPE TYROSINE-PROTEIN PHOSPHATASE"/>
    <property type="match status" value="1"/>
</dbReference>
<name>A0A914X571_9BILA</name>
<evidence type="ECO:0000259" key="7">
    <source>
        <dbReference type="PROSITE" id="PS50056"/>
    </source>
</evidence>
<dbReference type="Proteomes" id="UP000887566">
    <property type="component" value="Unplaced"/>
</dbReference>
<dbReference type="Pfam" id="PF00102">
    <property type="entry name" value="Y_phosphatase"/>
    <property type="match status" value="1"/>
</dbReference>
<feature type="compositionally biased region" description="Basic and acidic residues" evidence="5">
    <location>
        <begin position="16"/>
        <end position="31"/>
    </location>
</feature>
<comment type="catalytic activity">
    <reaction evidence="4">
        <text>O-phospho-L-tyrosyl-[protein] + H2O = L-tyrosyl-[protein] + phosphate</text>
        <dbReference type="Rhea" id="RHEA:10684"/>
        <dbReference type="Rhea" id="RHEA-COMP:10136"/>
        <dbReference type="Rhea" id="RHEA-COMP:20101"/>
        <dbReference type="ChEBI" id="CHEBI:15377"/>
        <dbReference type="ChEBI" id="CHEBI:43474"/>
        <dbReference type="ChEBI" id="CHEBI:46858"/>
        <dbReference type="ChEBI" id="CHEBI:61978"/>
        <dbReference type="EC" id="3.1.3.48"/>
    </reaction>
</comment>
<evidence type="ECO:0000259" key="6">
    <source>
        <dbReference type="PROSITE" id="PS50055"/>
    </source>
</evidence>
<dbReference type="PROSITE" id="PS50055">
    <property type="entry name" value="TYR_PHOSPHATASE_PTP"/>
    <property type="match status" value="1"/>
</dbReference>
<feature type="domain" description="Tyrosine specific protein phosphatases" evidence="7">
    <location>
        <begin position="265"/>
        <end position="336"/>
    </location>
</feature>
<accession>A0A914X571</accession>
<dbReference type="Gene3D" id="3.90.190.10">
    <property type="entry name" value="Protein tyrosine phosphatase superfamily"/>
    <property type="match status" value="1"/>
</dbReference>
<dbReference type="GO" id="GO:0045202">
    <property type="term" value="C:synapse"/>
    <property type="evidence" value="ECO:0007669"/>
    <property type="project" value="UniProtKB-ARBA"/>
</dbReference>
<dbReference type="EC" id="3.1.3.48" evidence="1"/>
<feature type="region of interest" description="Disordered" evidence="5">
    <location>
        <begin position="1"/>
        <end position="58"/>
    </location>
</feature>
<dbReference type="GO" id="GO:0004725">
    <property type="term" value="F:protein tyrosine phosphatase activity"/>
    <property type="evidence" value="ECO:0007669"/>
    <property type="project" value="UniProtKB-EC"/>
</dbReference>
<dbReference type="WBParaSite" id="PSAMB.scaffold674size44089.g7895.t1">
    <property type="protein sequence ID" value="PSAMB.scaffold674size44089.g7895.t1"/>
    <property type="gene ID" value="PSAMB.scaffold674size44089.g7895"/>
</dbReference>
<sequence>MESGIVGDANNTPAVKRMDVGQVHENERDKSTLPVSSPSNSTLGADTISSKSQEKKIHRKIRLSDFPNRIEQMHRDHDFMFQAEFDLINESSATLPVDRSSLTATTDENILKNRFVNILPYEENRVILSGKSDFINASFIDGYKQPKEYIATQGPISEEEEKHGQRTATTNDFWAMIWQYNCASVIMLTQCVESSRYKCGQYWPKNVFEAKQYGDIIVQLVEETDRTICIVRKFALIKNEEARTVTQWHFMEWKDANAPNARHLLDFIDMVRKSSKHFKSPTIVHGSGGVGRPGTYIALDCLLQHICHHDEVDLFACVRGLRSQRVRMVQTLEQYVALHDCLAVAMKKGTTEVDHGANEDSLSHSSI</sequence>
<dbReference type="PANTHER" id="PTHR19134:SF449">
    <property type="entry name" value="TYROSINE-PROTEIN PHOSPHATASE 1"/>
    <property type="match status" value="1"/>
</dbReference>
<keyword evidence="3" id="KW-0904">Protein phosphatase</keyword>
<evidence type="ECO:0000256" key="1">
    <source>
        <dbReference type="ARBA" id="ARBA00013064"/>
    </source>
</evidence>
<proteinExistence type="predicted"/>
<evidence type="ECO:0000313" key="8">
    <source>
        <dbReference type="Proteomes" id="UP000887566"/>
    </source>
</evidence>
<feature type="domain" description="Tyrosine-protein phosphatase" evidence="6">
    <location>
        <begin position="81"/>
        <end position="345"/>
    </location>
</feature>
<dbReference type="AlphaFoldDB" id="A0A914X571"/>
<dbReference type="InterPro" id="IPR029021">
    <property type="entry name" value="Prot-tyrosine_phosphatase-like"/>
</dbReference>
<dbReference type="SMART" id="SM00404">
    <property type="entry name" value="PTPc_motif"/>
    <property type="match status" value="1"/>
</dbReference>
<dbReference type="SMART" id="SM00194">
    <property type="entry name" value="PTPc"/>
    <property type="match status" value="1"/>
</dbReference>
<dbReference type="FunFam" id="3.90.190.10:FF:000102">
    <property type="entry name" value="Receptor-type tyrosine-protein phosphatase"/>
    <property type="match status" value="1"/>
</dbReference>
<dbReference type="InterPro" id="IPR050348">
    <property type="entry name" value="Protein-Tyr_Phosphatase"/>
</dbReference>
<evidence type="ECO:0000256" key="4">
    <source>
        <dbReference type="ARBA" id="ARBA00051722"/>
    </source>
</evidence>
<evidence type="ECO:0000313" key="9">
    <source>
        <dbReference type="WBParaSite" id="PSAMB.scaffold674size44089.g7895.t1"/>
    </source>
</evidence>